<feature type="region of interest" description="Disordered" evidence="5">
    <location>
        <begin position="911"/>
        <end position="935"/>
    </location>
</feature>
<evidence type="ECO:0000256" key="2">
    <source>
        <dbReference type="ARBA" id="ARBA00022771"/>
    </source>
</evidence>
<dbReference type="EMBL" id="KK784881">
    <property type="protein sequence ID" value="KDO76570.1"/>
    <property type="molecule type" value="Genomic_DNA"/>
</dbReference>
<protein>
    <recommendedName>
        <fullName evidence="10">RING-type domain-containing protein</fullName>
    </recommendedName>
</protein>
<dbReference type="Gene3D" id="3.30.40.10">
    <property type="entry name" value="Zinc/RING finger domain, C3HC4 (zinc finger)"/>
    <property type="match status" value="2"/>
</dbReference>
<feature type="compositionally biased region" description="Basic and acidic residues" evidence="5">
    <location>
        <begin position="383"/>
        <end position="399"/>
    </location>
</feature>
<dbReference type="InterPro" id="IPR011011">
    <property type="entry name" value="Znf_FYVE_PHD"/>
</dbReference>
<evidence type="ECO:0000256" key="5">
    <source>
        <dbReference type="SAM" id="MobiDB-lite"/>
    </source>
</evidence>
<keyword evidence="9" id="KW-1185">Reference proteome</keyword>
<accession>A0A067GD50</accession>
<feature type="region of interest" description="Disordered" evidence="5">
    <location>
        <begin position="376"/>
        <end position="414"/>
    </location>
</feature>
<dbReference type="eggNOG" id="ENOG502QS0G">
    <property type="taxonomic scope" value="Eukaryota"/>
</dbReference>
<feature type="domain" description="PHD-type" evidence="6">
    <location>
        <begin position="59"/>
        <end position="179"/>
    </location>
</feature>
<keyword evidence="3" id="KW-0862">Zinc</keyword>
<gene>
    <name evidence="8" type="ORF">CISIN_1g000801mg</name>
</gene>
<feature type="region of interest" description="Disordered" evidence="5">
    <location>
        <begin position="1152"/>
        <end position="1196"/>
    </location>
</feature>
<feature type="region of interest" description="Disordered" evidence="5">
    <location>
        <begin position="957"/>
        <end position="987"/>
    </location>
</feature>
<dbReference type="InterPro" id="IPR001965">
    <property type="entry name" value="Znf_PHD"/>
</dbReference>
<dbReference type="InterPro" id="IPR019787">
    <property type="entry name" value="Znf_PHD-finger"/>
</dbReference>
<reference evidence="8 9" key="1">
    <citation type="submission" date="2014-04" db="EMBL/GenBank/DDBJ databases">
        <authorList>
            <consortium name="International Citrus Genome Consortium"/>
            <person name="Gmitter F."/>
            <person name="Chen C."/>
            <person name="Farmerie W."/>
            <person name="Harkins T."/>
            <person name="Desany B."/>
            <person name="Mohiuddin M."/>
            <person name="Kodira C."/>
            <person name="Borodovsky M."/>
            <person name="Lomsadze A."/>
            <person name="Burns P."/>
            <person name="Jenkins J."/>
            <person name="Prochnik S."/>
            <person name="Shu S."/>
            <person name="Chapman J."/>
            <person name="Pitluck S."/>
            <person name="Schmutz J."/>
            <person name="Rokhsar D."/>
        </authorList>
    </citation>
    <scope>NUCLEOTIDE SEQUENCE</scope>
</reference>
<feature type="compositionally biased region" description="Basic and acidic residues" evidence="5">
    <location>
        <begin position="1180"/>
        <end position="1196"/>
    </location>
</feature>
<dbReference type="GO" id="GO:0061630">
    <property type="term" value="F:ubiquitin protein ligase activity"/>
    <property type="evidence" value="ECO:0000318"/>
    <property type="project" value="GO_Central"/>
</dbReference>
<dbReference type="STRING" id="2711.A0A067GD50"/>
<evidence type="ECO:0000313" key="8">
    <source>
        <dbReference type="EMBL" id="KDO76570.1"/>
    </source>
</evidence>
<dbReference type="SUPFAM" id="SSF57850">
    <property type="entry name" value="RING/U-box"/>
    <property type="match status" value="1"/>
</dbReference>
<feature type="domain" description="RING-type" evidence="7">
    <location>
        <begin position="27"/>
        <end position="66"/>
    </location>
</feature>
<dbReference type="PANTHER" id="PTHR15315:SF26">
    <property type="entry name" value="E3 UBIQUITIN-PROTEIN LIGASE NRDP1"/>
    <property type="match status" value="1"/>
</dbReference>
<dbReference type="PaxDb" id="2711-XP_006476362.1"/>
<evidence type="ECO:0000256" key="4">
    <source>
        <dbReference type="PROSITE-ProRule" id="PRU00175"/>
    </source>
</evidence>
<dbReference type="SMART" id="SM00249">
    <property type="entry name" value="PHD"/>
    <property type="match status" value="1"/>
</dbReference>
<dbReference type="PROSITE" id="PS50089">
    <property type="entry name" value="ZF_RING_2"/>
    <property type="match status" value="1"/>
</dbReference>
<evidence type="ECO:0008006" key="10">
    <source>
        <dbReference type="Google" id="ProtNLM"/>
    </source>
</evidence>
<evidence type="ECO:0000256" key="3">
    <source>
        <dbReference type="ARBA" id="ARBA00022833"/>
    </source>
</evidence>
<dbReference type="Proteomes" id="UP000027120">
    <property type="component" value="Unassembled WGS sequence"/>
</dbReference>
<dbReference type="GO" id="GO:0008270">
    <property type="term" value="F:zinc ion binding"/>
    <property type="evidence" value="ECO:0007669"/>
    <property type="project" value="UniProtKB-KW"/>
</dbReference>
<dbReference type="PROSITE" id="PS50016">
    <property type="entry name" value="ZF_PHD_2"/>
    <property type="match status" value="1"/>
</dbReference>
<dbReference type="AlphaFoldDB" id="A0A067GD50"/>
<keyword evidence="2 4" id="KW-0863">Zinc-finger</keyword>
<dbReference type="PROSITE" id="PS00518">
    <property type="entry name" value="ZF_RING_1"/>
    <property type="match status" value="1"/>
</dbReference>
<evidence type="ECO:0000259" key="6">
    <source>
        <dbReference type="PROSITE" id="PS50016"/>
    </source>
</evidence>
<dbReference type="GO" id="GO:0016567">
    <property type="term" value="P:protein ubiquitination"/>
    <property type="evidence" value="ECO:0000318"/>
    <property type="project" value="GO_Central"/>
</dbReference>
<proteinExistence type="predicted"/>
<dbReference type="InterPro" id="IPR001841">
    <property type="entry name" value="Znf_RING"/>
</dbReference>
<dbReference type="InterPro" id="IPR013083">
    <property type="entry name" value="Znf_RING/FYVE/PHD"/>
</dbReference>
<dbReference type="Pfam" id="PF13639">
    <property type="entry name" value="zf-RING_2"/>
    <property type="match status" value="1"/>
</dbReference>
<dbReference type="PANTHER" id="PTHR15315">
    <property type="entry name" value="RING FINGER PROTEIN 41, 151"/>
    <property type="match status" value="1"/>
</dbReference>
<evidence type="ECO:0000313" key="9">
    <source>
        <dbReference type="Proteomes" id="UP000027120"/>
    </source>
</evidence>
<evidence type="ECO:0000256" key="1">
    <source>
        <dbReference type="ARBA" id="ARBA00022723"/>
    </source>
</evidence>
<sequence>MESMLEEQTFQVDNTENDLLNFECGRCGICMDVVIDRGVLDCCQHWFCFACIDNWSTITNLCPLCQGEFQLITCVPVYDTIGSNNIDGDSLSRGEDWSIEEKSNTLSFPSYYIDENAVICLDGDGCKIRSGSMVAEESSNLDTSIACDSCDLWYHAFCVGFDPEGTCEDTWLCPRCVAEVPQNSSIDLTQSTNDQSGPENANGDHLAESLFPRKVSVSVADAGETAVVVSMIGEEPNENFQSMLEIEKGVGNEAFNPYGGDRNAKSESNERTDIQSMLQAQEPELSFSQDASFCLPSTSLGSSEVKTDSADEKLNEQSSCGGVKSFLGKTFNEPYPGNKPSDCISNVDLHLGLSMSKSVADTNKYLTEDQITGYVQQQNPSEESLHEADKIEPGAKEENSQIIGGKRNHDNCSGINKEITTKKVTEVPAKKIRAEKLTQTNPHKDEANASILANSKKFPTLIAGRRHEKSKLCPEKVDVTSDIMSIVKGTKCKLPKGLAHKNSADRSSKDRENVSGLRVKKIMKRPAEDKDSSELVQELRKEIREAVRNRSSKDCDENLFDPKLLAAFRAAIAGPKCEPVKQPAHLAVKVKKSMLEKGKVRESLTKKIYGNSNGRRRRAWNRDCEVEFWKYRCMKATKTEKIGTLKSVLDLLRNNSQSSDTEQSTECQETNPILSRLYLADTSVFPRKDNIMPLSALKATDNSEQSKEQAISMEKPLKLSSDNCASKVAETNKVSSKVGVLSAYEKGTRNMSCSKSNAALSKVHPIQLGDPKVNSLKGTATSDDVKVDKRKWALEILARKTAVACKSATHEKPEDTAMLKRNYPLLARLPADMKPVLAPSHHNKIPISVRQTQLYRLTEFFLRKANLPVIRRTAETELAVADAVNIEKEVADRSNSKLVYLNLCSHEISCRSDNKKSTRATESNSSAPPAVPIDELERATDKLSTDHSVEEALRNAGLLSDSPPNSPHHPTEVPSEVDISSMETGEGEPDNVFEMESHAEMDIYGDFEYDLEDEDFIGVSAMKVSNLQPEEVSKVKVVFSTLNSEKLNNVVDNKVGGGLEKNEHKDSTCLLESHSDAVIRSSTTEDGTSKPCIPLESLPCEEGEDLSLAECEELYGPDKEPLVSKFPEVSQKPCGLLDGEAQAENKCAGEASDIGNEQHDEDISCGKEKLTDDVQTGDGTLRKESESSTSTEKRHDGVNLVSRKVEAYIKEHIRPLCKSGIITAEQYRWAVAKTTDKVMKYHSNAKNANFLIKEGEKVKKLAEQYVDAAAQQKGKVYPQ</sequence>
<dbReference type="InterPro" id="IPR017907">
    <property type="entry name" value="Znf_RING_CS"/>
</dbReference>
<dbReference type="Pfam" id="PF00628">
    <property type="entry name" value="PHD"/>
    <property type="match status" value="1"/>
</dbReference>
<dbReference type="SMR" id="A0A067GD50"/>
<name>A0A067GD50_CITSI</name>
<dbReference type="SUPFAM" id="SSF57903">
    <property type="entry name" value="FYVE/PHD zinc finger"/>
    <property type="match status" value="1"/>
</dbReference>
<evidence type="ECO:0000259" key="7">
    <source>
        <dbReference type="PROSITE" id="PS50089"/>
    </source>
</evidence>
<keyword evidence="1" id="KW-0479">Metal-binding</keyword>
<organism evidence="8 9">
    <name type="scientific">Citrus sinensis</name>
    <name type="common">Sweet orange</name>
    <name type="synonym">Citrus aurantium var. sinensis</name>
    <dbReference type="NCBI Taxonomy" id="2711"/>
    <lineage>
        <taxon>Eukaryota</taxon>
        <taxon>Viridiplantae</taxon>
        <taxon>Streptophyta</taxon>
        <taxon>Embryophyta</taxon>
        <taxon>Tracheophyta</taxon>
        <taxon>Spermatophyta</taxon>
        <taxon>Magnoliopsida</taxon>
        <taxon>eudicotyledons</taxon>
        <taxon>Gunneridae</taxon>
        <taxon>Pentapetalae</taxon>
        <taxon>rosids</taxon>
        <taxon>malvids</taxon>
        <taxon>Sapindales</taxon>
        <taxon>Rutaceae</taxon>
        <taxon>Aurantioideae</taxon>
        <taxon>Citrus</taxon>
    </lineage>
</organism>
<dbReference type="SMART" id="SM00184">
    <property type="entry name" value="RING"/>
    <property type="match status" value="1"/>
</dbReference>
<feature type="compositionally biased region" description="Basic and acidic residues" evidence="5">
    <location>
        <begin position="1156"/>
        <end position="1172"/>
    </location>
</feature>